<dbReference type="HOGENOM" id="CLU_1629216_0_0_1"/>
<sequence>MTRTLSLLFVLSLITKILAEDAPAKGPSDPGLIQQVNPNYDAVKGLICYQCHSVSKDLQPLCEKSYFRHATPQEKYNMSLQCPSYQGTYCFTKILKLNRHVETFRGCSGPKDIKGNDLKTGCMTTKKEVLCLCDKKFCNRAVGCGGYAVLSTVISFLISFCLI</sequence>
<evidence type="ECO:0000256" key="3">
    <source>
        <dbReference type="SAM" id="SignalP"/>
    </source>
</evidence>
<dbReference type="KEGG" id="tca:103313561"/>
<evidence type="ECO:0000256" key="2">
    <source>
        <dbReference type="ARBA" id="ARBA00023180"/>
    </source>
</evidence>
<reference evidence="4 5" key="2">
    <citation type="journal article" date="2010" name="Nucleic Acids Res.">
        <title>BeetleBase in 2010: revisions to provide comprehensive genomic information for Tribolium castaneum.</title>
        <authorList>
            <person name="Kim H.S."/>
            <person name="Murphy T."/>
            <person name="Xia J."/>
            <person name="Caragea D."/>
            <person name="Park Y."/>
            <person name="Beeman R.W."/>
            <person name="Lorenzen M.D."/>
            <person name="Butcher S."/>
            <person name="Manak J.R."/>
            <person name="Brown S.J."/>
        </authorList>
    </citation>
    <scope>GENOME REANNOTATION</scope>
    <source>
        <strain evidence="4 5">Georgia GA2</strain>
    </source>
</reference>
<dbReference type="InterPro" id="IPR031424">
    <property type="entry name" value="QVR-like"/>
</dbReference>
<evidence type="ECO:0000313" key="5">
    <source>
        <dbReference type="Proteomes" id="UP000007266"/>
    </source>
</evidence>
<accession>D6WSF3</accession>
<protein>
    <submittedName>
        <fullName evidence="4">Uncharacterized protein</fullName>
    </submittedName>
</protein>
<dbReference type="GO" id="GO:0032222">
    <property type="term" value="P:regulation of synaptic transmission, cholinergic"/>
    <property type="evidence" value="ECO:0007669"/>
    <property type="project" value="InterPro"/>
</dbReference>
<dbReference type="GO" id="GO:0030431">
    <property type="term" value="P:sleep"/>
    <property type="evidence" value="ECO:0007669"/>
    <property type="project" value="InterPro"/>
</dbReference>
<keyword evidence="1 3" id="KW-0732">Signal</keyword>
<reference evidence="4 5" key="1">
    <citation type="journal article" date="2008" name="Nature">
        <title>The genome of the model beetle and pest Tribolium castaneum.</title>
        <authorList>
            <consortium name="Tribolium Genome Sequencing Consortium"/>
            <person name="Richards S."/>
            <person name="Gibbs R.A."/>
            <person name="Weinstock G.M."/>
            <person name="Brown S.J."/>
            <person name="Denell R."/>
            <person name="Beeman R.W."/>
            <person name="Gibbs R."/>
            <person name="Beeman R.W."/>
            <person name="Brown S.J."/>
            <person name="Bucher G."/>
            <person name="Friedrich M."/>
            <person name="Grimmelikhuijzen C.J."/>
            <person name="Klingler M."/>
            <person name="Lorenzen M."/>
            <person name="Richards S."/>
            <person name="Roth S."/>
            <person name="Schroder R."/>
            <person name="Tautz D."/>
            <person name="Zdobnov E.M."/>
            <person name="Muzny D."/>
            <person name="Gibbs R.A."/>
            <person name="Weinstock G.M."/>
            <person name="Attaway T."/>
            <person name="Bell S."/>
            <person name="Buhay C.J."/>
            <person name="Chandrabose M.N."/>
            <person name="Chavez D."/>
            <person name="Clerk-Blankenburg K.P."/>
            <person name="Cree A."/>
            <person name="Dao M."/>
            <person name="Davis C."/>
            <person name="Chacko J."/>
            <person name="Dinh H."/>
            <person name="Dugan-Rocha S."/>
            <person name="Fowler G."/>
            <person name="Garner T.T."/>
            <person name="Garnes J."/>
            <person name="Gnirke A."/>
            <person name="Hawes A."/>
            <person name="Hernandez J."/>
            <person name="Hines S."/>
            <person name="Holder M."/>
            <person name="Hume J."/>
            <person name="Jhangiani S.N."/>
            <person name="Joshi V."/>
            <person name="Khan Z.M."/>
            <person name="Jackson L."/>
            <person name="Kovar C."/>
            <person name="Kowis A."/>
            <person name="Lee S."/>
            <person name="Lewis L.R."/>
            <person name="Margolis J."/>
            <person name="Morgan M."/>
            <person name="Nazareth L.V."/>
            <person name="Nguyen N."/>
            <person name="Okwuonu G."/>
            <person name="Parker D."/>
            <person name="Richards S."/>
            <person name="Ruiz S.J."/>
            <person name="Santibanez J."/>
            <person name="Savard J."/>
            <person name="Scherer S.E."/>
            <person name="Schneider B."/>
            <person name="Sodergren E."/>
            <person name="Tautz D."/>
            <person name="Vattahil S."/>
            <person name="Villasana D."/>
            <person name="White C.S."/>
            <person name="Wright R."/>
            <person name="Park Y."/>
            <person name="Beeman R.W."/>
            <person name="Lord J."/>
            <person name="Oppert B."/>
            <person name="Lorenzen M."/>
            <person name="Brown S."/>
            <person name="Wang L."/>
            <person name="Savard J."/>
            <person name="Tautz D."/>
            <person name="Richards S."/>
            <person name="Weinstock G."/>
            <person name="Gibbs R.A."/>
            <person name="Liu Y."/>
            <person name="Worley K."/>
            <person name="Weinstock G."/>
            <person name="Elsik C.G."/>
            <person name="Reese J.T."/>
            <person name="Elhaik E."/>
            <person name="Landan G."/>
            <person name="Graur D."/>
            <person name="Arensburger P."/>
            <person name="Atkinson P."/>
            <person name="Beeman R.W."/>
            <person name="Beidler J."/>
            <person name="Brown S.J."/>
            <person name="Demuth J.P."/>
            <person name="Drury D.W."/>
            <person name="Du Y.Z."/>
            <person name="Fujiwara H."/>
            <person name="Lorenzen M."/>
            <person name="Maselli V."/>
            <person name="Osanai M."/>
            <person name="Park Y."/>
            <person name="Robertson H.M."/>
            <person name="Tu Z."/>
            <person name="Wang J.J."/>
            <person name="Wang S."/>
            <person name="Richards S."/>
            <person name="Song H."/>
            <person name="Zhang L."/>
            <person name="Sodergren E."/>
            <person name="Werner D."/>
            <person name="Stanke M."/>
            <person name="Morgenstern B."/>
            <person name="Solovyev V."/>
            <person name="Kosarev P."/>
            <person name="Brown G."/>
            <person name="Chen H.C."/>
            <person name="Ermolaeva O."/>
            <person name="Hlavina W."/>
            <person name="Kapustin Y."/>
            <person name="Kiryutin B."/>
            <person name="Kitts P."/>
            <person name="Maglott D."/>
            <person name="Pruitt K."/>
            <person name="Sapojnikov V."/>
            <person name="Souvorov A."/>
            <person name="Mackey A.J."/>
            <person name="Waterhouse R.M."/>
            <person name="Wyder S."/>
            <person name="Zdobnov E.M."/>
            <person name="Zdobnov E.M."/>
            <person name="Wyder S."/>
            <person name="Kriventseva E.V."/>
            <person name="Kadowaki T."/>
            <person name="Bork P."/>
            <person name="Aranda M."/>
            <person name="Bao R."/>
            <person name="Beermann A."/>
            <person name="Berns N."/>
            <person name="Bolognesi R."/>
            <person name="Bonneton F."/>
            <person name="Bopp D."/>
            <person name="Brown S.J."/>
            <person name="Bucher G."/>
            <person name="Butts T."/>
            <person name="Chaumot A."/>
            <person name="Denell R.E."/>
            <person name="Ferrier D.E."/>
            <person name="Friedrich M."/>
            <person name="Gordon C.M."/>
            <person name="Jindra M."/>
            <person name="Klingler M."/>
            <person name="Lan Q."/>
            <person name="Lattorff H.M."/>
            <person name="Laudet V."/>
            <person name="von Levetsow C."/>
            <person name="Liu Z."/>
            <person name="Lutz R."/>
            <person name="Lynch J.A."/>
            <person name="da Fonseca R.N."/>
            <person name="Posnien N."/>
            <person name="Reuter R."/>
            <person name="Roth S."/>
            <person name="Savard J."/>
            <person name="Schinko J.B."/>
            <person name="Schmitt C."/>
            <person name="Schoppmeier M."/>
            <person name="Schroder R."/>
            <person name="Shippy T.D."/>
            <person name="Simonnet F."/>
            <person name="Marques-Souza H."/>
            <person name="Tautz D."/>
            <person name="Tomoyasu Y."/>
            <person name="Trauner J."/>
            <person name="Van der Zee M."/>
            <person name="Vervoort M."/>
            <person name="Wittkopp N."/>
            <person name="Wimmer E.A."/>
            <person name="Yang X."/>
            <person name="Jones A.K."/>
            <person name="Sattelle D.B."/>
            <person name="Ebert P.R."/>
            <person name="Nelson D."/>
            <person name="Scott J.G."/>
            <person name="Beeman R.W."/>
            <person name="Muthukrishnan S."/>
            <person name="Kramer K.J."/>
            <person name="Arakane Y."/>
            <person name="Beeman R.W."/>
            <person name="Zhu Q."/>
            <person name="Hogenkamp D."/>
            <person name="Dixit R."/>
            <person name="Oppert B."/>
            <person name="Jiang H."/>
            <person name="Zou Z."/>
            <person name="Marshall J."/>
            <person name="Elpidina E."/>
            <person name="Vinokurov K."/>
            <person name="Oppert C."/>
            <person name="Zou Z."/>
            <person name="Evans J."/>
            <person name="Lu Z."/>
            <person name="Zhao P."/>
            <person name="Sumathipala N."/>
            <person name="Altincicek B."/>
            <person name="Vilcinskas A."/>
            <person name="Williams M."/>
            <person name="Hultmark D."/>
            <person name="Hetru C."/>
            <person name="Jiang H."/>
            <person name="Grimmelikhuijzen C.J."/>
            <person name="Hauser F."/>
            <person name="Cazzamali G."/>
            <person name="Williamson M."/>
            <person name="Park Y."/>
            <person name="Li B."/>
            <person name="Tanaka Y."/>
            <person name="Predel R."/>
            <person name="Neupert S."/>
            <person name="Schachtner J."/>
            <person name="Verleyen P."/>
            <person name="Raible F."/>
            <person name="Bork P."/>
            <person name="Friedrich M."/>
            <person name="Walden K.K."/>
            <person name="Robertson H.M."/>
            <person name="Angeli S."/>
            <person name="Foret S."/>
            <person name="Bucher G."/>
            <person name="Schuetz S."/>
            <person name="Maleszka R."/>
            <person name="Wimmer E.A."/>
            <person name="Beeman R.W."/>
            <person name="Lorenzen M."/>
            <person name="Tomoyasu Y."/>
            <person name="Miller S.C."/>
            <person name="Grossmann D."/>
            <person name="Bucher G."/>
        </authorList>
    </citation>
    <scope>NUCLEOTIDE SEQUENCE [LARGE SCALE GENOMIC DNA]</scope>
    <source>
        <strain evidence="4 5">Georgia GA2</strain>
    </source>
</reference>
<keyword evidence="5" id="KW-1185">Reference proteome</keyword>
<dbReference type="InParanoid" id="D6WSF3"/>
<dbReference type="Pfam" id="PF17064">
    <property type="entry name" value="QVR"/>
    <property type="match status" value="1"/>
</dbReference>
<gene>
    <name evidence="4" type="primary">AUGUSTUS-3.0.2_09554</name>
    <name evidence="4" type="ORF">TcasGA2_TC009554</name>
</gene>
<proteinExistence type="predicted"/>
<organism evidence="4 5">
    <name type="scientific">Tribolium castaneum</name>
    <name type="common">Red flour beetle</name>
    <dbReference type="NCBI Taxonomy" id="7070"/>
    <lineage>
        <taxon>Eukaryota</taxon>
        <taxon>Metazoa</taxon>
        <taxon>Ecdysozoa</taxon>
        <taxon>Arthropoda</taxon>
        <taxon>Hexapoda</taxon>
        <taxon>Insecta</taxon>
        <taxon>Pterygota</taxon>
        <taxon>Neoptera</taxon>
        <taxon>Endopterygota</taxon>
        <taxon>Coleoptera</taxon>
        <taxon>Polyphaga</taxon>
        <taxon>Cucujiformia</taxon>
        <taxon>Tenebrionidae</taxon>
        <taxon>Tenebrionidae incertae sedis</taxon>
        <taxon>Tribolium</taxon>
    </lineage>
</organism>
<keyword evidence="2" id="KW-0325">Glycoprotein</keyword>
<evidence type="ECO:0000313" key="4">
    <source>
        <dbReference type="EMBL" id="EFA06634.1"/>
    </source>
</evidence>
<feature type="signal peptide" evidence="3">
    <location>
        <begin position="1"/>
        <end position="19"/>
    </location>
</feature>
<dbReference type="EMBL" id="KQ971352">
    <property type="protein sequence ID" value="EFA06634.1"/>
    <property type="molecule type" value="Genomic_DNA"/>
</dbReference>
<name>D6WSF3_TRICA</name>
<dbReference type="OrthoDB" id="6720292at2759"/>
<feature type="chain" id="PRO_5021462010" evidence="3">
    <location>
        <begin position="20"/>
        <end position="163"/>
    </location>
</feature>
<evidence type="ECO:0000256" key="1">
    <source>
        <dbReference type="ARBA" id="ARBA00022729"/>
    </source>
</evidence>
<dbReference type="AlphaFoldDB" id="D6WSF3"/>
<dbReference type="Proteomes" id="UP000007266">
    <property type="component" value="Linkage group 7"/>
</dbReference>